<sequence length="194" mass="20954">MVNITRAADLTVIGANGGGWVGDTGTTAPASPLVQPLSPWEPLGAISDDGLTYGFDEDSQEFTPWGLTSPFRTQITKSVRTFKVTLWETARVAVQSIMYRIPAAELEPVSGITSFAETASPVPDRRAWWFLVMDGDTAKGFYVPQGEVSDRSDVTFKQDEMSGYEITVTAYPDAAGNTVYHTDSVPATPDYTGS</sequence>
<evidence type="ECO:0000313" key="1">
    <source>
        <dbReference type="EMBL" id="UQT54327.1"/>
    </source>
</evidence>
<dbReference type="InterPro" id="IPR058154">
    <property type="entry name" value="Bxb1_TTP-like"/>
</dbReference>
<organism evidence="1 2">
    <name type="scientific">Streptomyces durmitorensis</name>
    <dbReference type="NCBI Taxonomy" id="319947"/>
    <lineage>
        <taxon>Bacteria</taxon>
        <taxon>Bacillati</taxon>
        <taxon>Actinomycetota</taxon>
        <taxon>Actinomycetes</taxon>
        <taxon>Kitasatosporales</taxon>
        <taxon>Streptomycetaceae</taxon>
        <taxon>Streptomyces</taxon>
    </lineage>
</organism>
<reference evidence="1 2" key="1">
    <citation type="submission" date="2022-05" db="EMBL/GenBank/DDBJ databases">
        <authorList>
            <person name="Zhou X."/>
            <person name="Li K."/>
            <person name="Man Y."/>
        </authorList>
    </citation>
    <scope>NUCLEOTIDE SEQUENCE [LARGE SCALE GENOMIC DNA]</scope>
    <source>
        <strain evidence="1 2">MS405</strain>
    </source>
</reference>
<keyword evidence="2" id="KW-1185">Reference proteome</keyword>
<protein>
    <submittedName>
        <fullName evidence="1">Phage tail protein</fullName>
    </submittedName>
</protein>
<dbReference type="RefSeq" id="WP_160502796.1">
    <property type="nucleotide sequence ID" value="NZ_BAAAQL010000002.1"/>
</dbReference>
<name>A0ABY4PMJ1_9ACTN</name>
<proteinExistence type="predicted"/>
<dbReference type="Proteomes" id="UP000829992">
    <property type="component" value="Chromosome"/>
</dbReference>
<dbReference type="EMBL" id="CP097289">
    <property type="protein sequence ID" value="UQT54327.1"/>
    <property type="molecule type" value="Genomic_DNA"/>
</dbReference>
<accession>A0ABY4PMJ1</accession>
<evidence type="ECO:0000313" key="2">
    <source>
        <dbReference type="Proteomes" id="UP000829992"/>
    </source>
</evidence>
<dbReference type="Pfam" id="PF25681">
    <property type="entry name" value="Phage_TTP_17"/>
    <property type="match status" value="1"/>
</dbReference>
<gene>
    <name evidence="1" type="ORF">M4V62_04090</name>
</gene>